<dbReference type="CDD" id="cd00077">
    <property type="entry name" value="HDc"/>
    <property type="match status" value="1"/>
</dbReference>
<dbReference type="InterPro" id="IPR019494">
    <property type="entry name" value="FIST_C"/>
</dbReference>
<gene>
    <name evidence="4" type="ORF">FJR03_09320</name>
</gene>
<dbReference type="KEGG" id="smax:FJR03_09320"/>
<evidence type="ECO:0000259" key="1">
    <source>
        <dbReference type="PROSITE" id="PS50112"/>
    </source>
</evidence>
<dbReference type="SMART" id="SM00086">
    <property type="entry name" value="PAC"/>
    <property type="match status" value="2"/>
</dbReference>
<dbReference type="InterPro" id="IPR037522">
    <property type="entry name" value="HD_GYP_dom"/>
</dbReference>
<reference evidence="4 5" key="1">
    <citation type="submission" date="2019-06" db="EMBL/GenBank/DDBJ databases">
        <title>Sulfurimonas gotlandica sp. nov., a chemoautotrophic and psychrotolerant epsilonproteobacterium isolated from a pelagic redoxcline, and an emended description of the genus Sulfurimonas.</title>
        <authorList>
            <person name="Wang S."/>
            <person name="Jiang L."/>
            <person name="Shao Z."/>
        </authorList>
    </citation>
    <scope>NUCLEOTIDE SEQUENCE [LARGE SCALE GENOMIC DNA]</scope>
    <source>
        <strain evidence="4 5">B2</strain>
    </source>
</reference>
<evidence type="ECO:0000313" key="4">
    <source>
        <dbReference type="EMBL" id="QOP41921.1"/>
    </source>
</evidence>
<dbReference type="InterPro" id="IPR001610">
    <property type="entry name" value="PAC"/>
</dbReference>
<dbReference type="InterPro" id="IPR000014">
    <property type="entry name" value="PAS"/>
</dbReference>
<dbReference type="SUPFAM" id="SSF109604">
    <property type="entry name" value="HD-domain/PDEase-like"/>
    <property type="match status" value="1"/>
</dbReference>
<dbReference type="PROSITE" id="PS51832">
    <property type="entry name" value="HD_GYP"/>
    <property type="match status" value="1"/>
</dbReference>
<dbReference type="CDD" id="cd00130">
    <property type="entry name" value="PAS"/>
    <property type="match status" value="2"/>
</dbReference>
<dbReference type="InterPro" id="IPR000700">
    <property type="entry name" value="PAS-assoc_C"/>
</dbReference>
<dbReference type="AlphaFoldDB" id="A0A7M1AWU0"/>
<proteinExistence type="predicted"/>
<dbReference type="Pfam" id="PF10442">
    <property type="entry name" value="FIST_C"/>
    <property type="match status" value="1"/>
</dbReference>
<dbReference type="PROSITE" id="PS50112">
    <property type="entry name" value="PAS"/>
    <property type="match status" value="2"/>
</dbReference>
<dbReference type="SMART" id="SM00897">
    <property type="entry name" value="FIST"/>
    <property type="match status" value="1"/>
</dbReference>
<evidence type="ECO:0000259" key="3">
    <source>
        <dbReference type="PROSITE" id="PS51832"/>
    </source>
</evidence>
<dbReference type="EMBL" id="CP041165">
    <property type="protein sequence ID" value="QOP41921.1"/>
    <property type="molecule type" value="Genomic_DNA"/>
</dbReference>
<name>A0A7M1AWU0_9BACT</name>
<dbReference type="SMART" id="SM01204">
    <property type="entry name" value="FIST_C"/>
    <property type="match status" value="1"/>
</dbReference>
<dbReference type="Gene3D" id="1.10.3210.10">
    <property type="entry name" value="Hypothetical protein af1432"/>
    <property type="match status" value="1"/>
</dbReference>
<dbReference type="SUPFAM" id="SSF55785">
    <property type="entry name" value="PYP-like sensor domain (PAS domain)"/>
    <property type="match status" value="2"/>
</dbReference>
<dbReference type="Pfam" id="PF13487">
    <property type="entry name" value="HD_5"/>
    <property type="match status" value="1"/>
</dbReference>
<dbReference type="NCBIfam" id="TIGR00229">
    <property type="entry name" value="sensory_box"/>
    <property type="match status" value="2"/>
</dbReference>
<protein>
    <submittedName>
        <fullName evidence="4">PAS domain S-box protein</fullName>
    </submittedName>
</protein>
<dbReference type="SMART" id="SM00091">
    <property type="entry name" value="PAS"/>
    <property type="match status" value="2"/>
</dbReference>
<organism evidence="4 5">
    <name type="scientific">Sulfurimonas marina</name>
    <dbReference type="NCBI Taxonomy" id="2590551"/>
    <lineage>
        <taxon>Bacteria</taxon>
        <taxon>Pseudomonadati</taxon>
        <taxon>Campylobacterota</taxon>
        <taxon>Epsilonproteobacteria</taxon>
        <taxon>Campylobacterales</taxon>
        <taxon>Sulfurimonadaceae</taxon>
        <taxon>Sulfurimonas</taxon>
    </lineage>
</organism>
<dbReference type="PANTHER" id="PTHR45228">
    <property type="entry name" value="CYCLIC DI-GMP PHOSPHODIESTERASE TM_0186-RELATED"/>
    <property type="match status" value="1"/>
</dbReference>
<evidence type="ECO:0000313" key="5">
    <source>
        <dbReference type="Proteomes" id="UP000593910"/>
    </source>
</evidence>
<dbReference type="SMART" id="SM00471">
    <property type="entry name" value="HDc"/>
    <property type="match status" value="1"/>
</dbReference>
<accession>A0A7M1AWU0</accession>
<dbReference type="Pfam" id="PF08495">
    <property type="entry name" value="FIST"/>
    <property type="match status" value="1"/>
</dbReference>
<evidence type="ECO:0000259" key="2">
    <source>
        <dbReference type="PROSITE" id="PS50113"/>
    </source>
</evidence>
<dbReference type="InterPro" id="IPR013655">
    <property type="entry name" value="PAS_fold_3"/>
</dbReference>
<dbReference type="Proteomes" id="UP000593910">
    <property type="component" value="Chromosome"/>
</dbReference>
<dbReference type="PROSITE" id="PS50113">
    <property type="entry name" value="PAC"/>
    <property type="match status" value="1"/>
</dbReference>
<dbReference type="InterPro" id="IPR052020">
    <property type="entry name" value="Cyclic_di-GMP/3'3'-cGAMP_PDE"/>
</dbReference>
<dbReference type="Pfam" id="PF08447">
    <property type="entry name" value="PAS_3"/>
    <property type="match status" value="1"/>
</dbReference>
<dbReference type="InterPro" id="IPR003607">
    <property type="entry name" value="HD/PDEase_dom"/>
</dbReference>
<feature type="domain" description="PAS" evidence="1">
    <location>
        <begin position="551"/>
        <end position="596"/>
    </location>
</feature>
<dbReference type="Gene3D" id="3.30.450.20">
    <property type="entry name" value="PAS domain"/>
    <property type="match status" value="2"/>
</dbReference>
<dbReference type="PANTHER" id="PTHR45228:SF9">
    <property type="entry name" value="3'3'-CGAMP-SPECIFIC PHOSPHODIESTERASE 2"/>
    <property type="match status" value="1"/>
</dbReference>
<dbReference type="RefSeq" id="WP_193113242.1">
    <property type="nucleotide sequence ID" value="NZ_CP041165.1"/>
</dbReference>
<sequence>MKQINYEYTNKDDLEQFVVNNIQVSNQKKILIQLFSSNTLYMEVLKIKNELQTLLEGASIITTTTAGIVHDGKISDNKIVLSFSIFENSSIKATGYYNSSTEEIINDLKVNYLTNDTKLLIAFANTFKIDASDILQRFAQENPNLVVVGGNAGDDFKFHSNYISANDNDDSDIVFAIIDSKVLQVKADYLFNWETIGKEMLVTKANGPTVYELDHLPVIDIFERYLGKTVRDNLLKHGSQFPLVLNMGDTEVARALVAFNYEEGSITFAGNIPEGQHVRFGFADLGTIEHKNIEHLKIHNEKVNEATFVYTCGARRQMLGNFLNKEIQTLNSIGTSSGFITYGEFFHNSTSCDNNLLNITTTYVTLNENVEKANTLDMNITEEEVSDEEVRLSALTTLIKETSKDLDENIHYLEQFKNAVASASIFSTTDSSGKITDVNKNFEKISGYTRDELVGKAHNIVRHPDTDSKLFKNMWETIQSGKIWKGLVKNRTKQGSDYWVVSEVAPIYYKDGSFREYIGIRNDVTKLEAVKQILQNEVLSSRENLEENLYYFKQYEDAINLSTAVLRTDVNNNIKYVNDKFLKLSKYNREELVGKNCGDIRHKKHQDEGLCDQILYRLKNKETVKEIITNIAKDKSEFITKTLFYPIKNKSGEIVEFIQVMFDVTDIYRLNAEIVSTQKEVVEKMGAIGETRSKETGDHVQRVAEYSYLLAKYYGLSEEEAVLLKQASPMHDIGKVGIPDSILNKPGKLTDEEYEIMKTHAEIGYEMLKHSERDILKASAMVAYTHHEKWNGTGYPQGTKGSDIHIFGRITAVADVFDALGHDRVYKKAWELEKILDLFKEEKGKHFDPDLIDLFFENLDSFLDVKNRFDAKLVAEK</sequence>
<feature type="domain" description="HD-GYP" evidence="3">
    <location>
        <begin position="674"/>
        <end position="871"/>
    </location>
</feature>
<feature type="domain" description="PAC" evidence="2">
    <location>
        <begin position="482"/>
        <end position="536"/>
    </location>
</feature>
<dbReference type="InterPro" id="IPR013702">
    <property type="entry name" value="FIST_domain_N"/>
</dbReference>
<feature type="domain" description="PAS" evidence="1">
    <location>
        <begin position="430"/>
        <end position="481"/>
    </location>
</feature>
<dbReference type="InterPro" id="IPR035965">
    <property type="entry name" value="PAS-like_dom_sf"/>
</dbReference>
<dbReference type="Pfam" id="PF13426">
    <property type="entry name" value="PAS_9"/>
    <property type="match status" value="1"/>
</dbReference>
<keyword evidence="5" id="KW-1185">Reference proteome</keyword>